<evidence type="ECO:0000313" key="2">
    <source>
        <dbReference type="Proteomes" id="UP000326565"/>
    </source>
</evidence>
<proteinExistence type="predicted"/>
<dbReference type="OrthoDB" id="4149149at2759"/>
<dbReference type="Proteomes" id="UP000326565">
    <property type="component" value="Unassembled WGS sequence"/>
</dbReference>
<accession>A0A5N5X9A4</accession>
<organism evidence="1 2">
    <name type="scientific">Aspergillus leporis</name>
    <dbReference type="NCBI Taxonomy" id="41062"/>
    <lineage>
        <taxon>Eukaryota</taxon>
        <taxon>Fungi</taxon>
        <taxon>Dikarya</taxon>
        <taxon>Ascomycota</taxon>
        <taxon>Pezizomycotina</taxon>
        <taxon>Eurotiomycetes</taxon>
        <taxon>Eurotiomycetidae</taxon>
        <taxon>Eurotiales</taxon>
        <taxon>Aspergillaceae</taxon>
        <taxon>Aspergillus</taxon>
        <taxon>Aspergillus subgen. Circumdati</taxon>
    </lineage>
</organism>
<dbReference type="EMBL" id="ML732177">
    <property type="protein sequence ID" value="KAB8076685.1"/>
    <property type="molecule type" value="Genomic_DNA"/>
</dbReference>
<sequence length="261" mass="29718">MEQHRADPDTQTEVNLLIWDYLLCISIHDLLHASIVEAQGKPYECDLKWHIDTSHTIKSVLPHPESFPNDLDIKVPLLEFAYAFRCYSYKFLTSRSQESQLDTSRDHLPEKAISLSKLAMAFISLCHNVGTRLSDAEWTCVAAQFVIQAALEEYRTSESCTSPSKCIAWAEETLNQISNRRQASSRYMSYLQPPSGTPLDIHLVNVSTKLPLPPFVYTVFDVLISIMKVLEPPVLIQLERGQLWGLSRAETQQLKDRVGLR</sequence>
<name>A0A5N5X9A4_9EURO</name>
<reference evidence="1 2" key="1">
    <citation type="submission" date="2019-04" db="EMBL/GenBank/DDBJ databases">
        <title>Friends and foes A comparative genomics study of 23 Aspergillus species from section Flavi.</title>
        <authorList>
            <consortium name="DOE Joint Genome Institute"/>
            <person name="Kjaerbolling I."/>
            <person name="Vesth T."/>
            <person name="Frisvad J.C."/>
            <person name="Nybo J.L."/>
            <person name="Theobald S."/>
            <person name="Kildgaard S."/>
            <person name="Isbrandt T."/>
            <person name="Kuo A."/>
            <person name="Sato A."/>
            <person name="Lyhne E.K."/>
            <person name="Kogle M.E."/>
            <person name="Wiebenga A."/>
            <person name="Kun R.S."/>
            <person name="Lubbers R.J."/>
            <person name="Makela M.R."/>
            <person name="Barry K."/>
            <person name="Chovatia M."/>
            <person name="Clum A."/>
            <person name="Daum C."/>
            <person name="Haridas S."/>
            <person name="He G."/>
            <person name="LaButti K."/>
            <person name="Lipzen A."/>
            <person name="Mondo S."/>
            <person name="Riley R."/>
            <person name="Salamov A."/>
            <person name="Simmons B.A."/>
            <person name="Magnuson J.K."/>
            <person name="Henrissat B."/>
            <person name="Mortensen U.H."/>
            <person name="Larsen T.O."/>
            <person name="Devries R.P."/>
            <person name="Grigoriev I.V."/>
            <person name="Machida M."/>
            <person name="Baker S.E."/>
            <person name="Andersen M.R."/>
        </authorList>
    </citation>
    <scope>NUCLEOTIDE SEQUENCE [LARGE SCALE GENOMIC DNA]</scope>
    <source>
        <strain evidence="1 2">CBS 151.66</strain>
    </source>
</reference>
<protein>
    <submittedName>
        <fullName evidence="1">Uncharacterized protein</fullName>
    </submittedName>
</protein>
<evidence type="ECO:0000313" key="1">
    <source>
        <dbReference type="EMBL" id="KAB8076685.1"/>
    </source>
</evidence>
<gene>
    <name evidence="1" type="ORF">BDV29DRAFT_169548</name>
</gene>
<dbReference type="AlphaFoldDB" id="A0A5N5X9A4"/>
<keyword evidence="2" id="KW-1185">Reference proteome</keyword>